<name>A0A7T0G418_9BACT</name>
<accession>A0A7T0G418</accession>
<proteinExistence type="predicted"/>
<reference evidence="2" key="1">
    <citation type="submission" date="2020-02" db="EMBL/GenBank/DDBJ databases">
        <title>Genomic and physiological characterization of two novel Nitrospinaceae genera.</title>
        <authorList>
            <person name="Mueller A.J."/>
            <person name="Jung M.-Y."/>
            <person name="Strachan C.R."/>
            <person name="Herbold C.W."/>
            <person name="Kirkegaard R.H."/>
            <person name="Daims H."/>
        </authorList>
    </citation>
    <scope>NUCLEOTIDE SEQUENCE [LARGE SCALE GENOMIC DNA]</scope>
</reference>
<organism evidence="1 2">
    <name type="scientific">Candidatus Nitrohelix vancouverensis</name>
    <dbReference type="NCBI Taxonomy" id="2705534"/>
    <lineage>
        <taxon>Bacteria</taxon>
        <taxon>Pseudomonadati</taxon>
        <taxon>Nitrospinota/Tectimicrobiota group</taxon>
        <taxon>Nitrospinota</taxon>
        <taxon>Nitrospinia</taxon>
        <taxon>Nitrospinales</taxon>
        <taxon>Nitrospinaceae</taxon>
        <taxon>Candidatus Nitrohelix</taxon>
    </lineage>
</organism>
<dbReference type="Proteomes" id="UP000594464">
    <property type="component" value="Chromosome"/>
</dbReference>
<evidence type="ECO:0000313" key="1">
    <source>
        <dbReference type="EMBL" id="QPJ65914.1"/>
    </source>
</evidence>
<gene>
    <name evidence="1" type="ORF">G3M78_11130</name>
</gene>
<dbReference type="EMBL" id="CP048620">
    <property type="protein sequence ID" value="QPJ65914.1"/>
    <property type="molecule type" value="Genomic_DNA"/>
</dbReference>
<dbReference type="AlphaFoldDB" id="A0A7T0G418"/>
<evidence type="ECO:0000313" key="2">
    <source>
        <dbReference type="Proteomes" id="UP000594464"/>
    </source>
</evidence>
<sequence length="141" mass="15615">MPCSDTTASMSVTLDYDERLVDYIFAKLSCDKTVGGGGPFKKYCIGQSIEAIGALSLDALFAQFDTEDEEERFLLYLDWEALTACAALYLGDRSPVDNDRYQIASISQDEKGVTILMDVKPLKEMPPPVSCHTEAKKQNDN</sequence>
<protein>
    <submittedName>
        <fullName evidence="1">Uncharacterized protein</fullName>
    </submittedName>
</protein>
<dbReference type="KEGG" id="nva:G3M78_11130"/>